<dbReference type="PANTHER" id="PTHR35841">
    <property type="entry name" value="PHOSPHONATES-BINDING PERIPLASMIC PROTEIN"/>
    <property type="match status" value="1"/>
</dbReference>
<evidence type="ECO:0000313" key="2">
    <source>
        <dbReference type="Proteomes" id="UP000503308"/>
    </source>
</evidence>
<keyword evidence="2" id="KW-1185">Reference proteome</keyword>
<dbReference type="PANTHER" id="PTHR35841:SF1">
    <property type="entry name" value="PHOSPHONATES-BINDING PERIPLASMIC PROTEIN"/>
    <property type="match status" value="1"/>
</dbReference>
<gene>
    <name evidence="1" type="ORF">G3256_13275</name>
</gene>
<dbReference type="KEGG" id="rpon:G3256_13275"/>
<sequence>MTASLPMYDTPATRQANDRLWALIRDQLPGAPPDLDRTTDPHLTWQDPDLVLSQTCGLPFRTELHDRVNLVGTPDHGLTGCPPGYYRSVIVVRKDDPRQLLTEFRGATLARNDVRSQSGWAAIEGHLAENNFDFSFADNVLETGGHLNSARAVAAADADLASLDAVTWTLICRDEQVADDLRVLASTRPTPGLPFITGPGQDAARMLACLRNAVAGLSAADRDCLMLRDVVFIPPEAYLAEPVPPL</sequence>
<name>A0A858SVN7_9RHOB</name>
<dbReference type="AlphaFoldDB" id="A0A858SVN7"/>
<reference evidence="1 2" key="1">
    <citation type="submission" date="2020-02" db="EMBL/GenBank/DDBJ databases">
        <title>Genome sequence of Roseobacter ponti.</title>
        <authorList>
            <person name="Hollensteiner J."/>
            <person name="Schneider D."/>
            <person name="Poehlein A."/>
            <person name="Daniel R."/>
        </authorList>
    </citation>
    <scope>NUCLEOTIDE SEQUENCE [LARGE SCALE GENOMIC DNA]</scope>
    <source>
        <strain evidence="1 2">DSM 106830</strain>
    </source>
</reference>
<dbReference type="SUPFAM" id="SSF53850">
    <property type="entry name" value="Periplasmic binding protein-like II"/>
    <property type="match status" value="1"/>
</dbReference>
<protein>
    <submittedName>
        <fullName evidence="1">Phosphate/phosphite/phosphonate ABC transporter substrate-binding protein</fullName>
    </submittedName>
</protein>
<dbReference type="Proteomes" id="UP000503308">
    <property type="component" value="Chromosome"/>
</dbReference>
<organism evidence="1 2">
    <name type="scientific">Roseobacter ponti</name>
    <dbReference type="NCBI Taxonomy" id="1891787"/>
    <lineage>
        <taxon>Bacteria</taxon>
        <taxon>Pseudomonadati</taxon>
        <taxon>Pseudomonadota</taxon>
        <taxon>Alphaproteobacteria</taxon>
        <taxon>Rhodobacterales</taxon>
        <taxon>Roseobacteraceae</taxon>
        <taxon>Roseobacter</taxon>
    </lineage>
</organism>
<dbReference type="RefSeq" id="WP_169641286.1">
    <property type="nucleotide sequence ID" value="NZ_CP048788.1"/>
</dbReference>
<dbReference type="EMBL" id="CP048788">
    <property type="protein sequence ID" value="QJF52067.1"/>
    <property type="molecule type" value="Genomic_DNA"/>
</dbReference>
<accession>A0A858SVN7</accession>
<evidence type="ECO:0000313" key="1">
    <source>
        <dbReference type="EMBL" id="QJF52067.1"/>
    </source>
</evidence>
<dbReference type="Gene3D" id="3.40.190.10">
    <property type="entry name" value="Periplasmic binding protein-like II"/>
    <property type="match status" value="1"/>
</dbReference>
<proteinExistence type="predicted"/>
<dbReference type="Pfam" id="PF12974">
    <property type="entry name" value="Phosphonate-bd"/>
    <property type="match status" value="1"/>
</dbReference>